<name>A0A4Y8MK98_9BURK</name>
<comment type="caution">
    <text evidence="1">The sequence shown here is derived from an EMBL/GenBank/DDBJ whole genome shotgun (WGS) entry which is preliminary data.</text>
</comment>
<dbReference type="Proteomes" id="UP000297385">
    <property type="component" value="Unassembled WGS sequence"/>
</dbReference>
<sequence>MTLHDVSKACDRSATGLSRVNEICFIGLVSYFEAFCKDHFASIINIEPTLLKGLRNSGHDTSIDPERLLDFRDDWVVKLGFLVSEKYDFGTAQKINALFMALLKISPFSKDEAKEYEAVLRDRNLLVHHGGTITLAYANQTSAPPANKSYTPYYDSLVVTADYFDQRLTFIRDIAAKLLRATYSALNSYIHQSGEQYSEERKKALDAFLWRYEDEPDADEHDIDDADTH</sequence>
<accession>A0A4Y8MK98</accession>
<dbReference type="GeneID" id="97310687"/>
<dbReference type="RefSeq" id="WP_134466378.1">
    <property type="nucleotide sequence ID" value="NZ_JBHMFL010000148.1"/>
</dbReference>
<evidence type="ECO:0000313" key="2">
    <source>
        <dbReference type="Proteomes" id="UP000297385"/>
    </source>
</evidence>
<protein>
    <recommendedName>
        <fullName evidence="3">RiboL-PSP-HEPN domain-containing protein</fullName>
    </recommendedName>
</protein>
<proteinExistence type="predicted"/>
<dbReference type="AlphaFoldDB" id="A0A4Y8MK98"/>
<evidence type="ECO:0008006" key="3">
    <source>
        <dbReference type="Google" id="ProtNLM"/>
    </source>
</evidence>
<evidence type="ECO:0000313" key="1">
    <source>
        <dbReference type="EMBL" id="TFE37861.1"/>
    </source>
</evidence>
<gene>
    <name evidence="1" type="ORF">E2553_41585</name>
</gene>
<dbReference type="EMBL" id="SNVI01000005">
    <property type="protein sequence ID" value="TFE37861.1"/>
    <property type="molecule type" value="Genomic_DNA"/>
</dbReference>
<reference evidence="1 2" key="1">
    <citation type="submission" date="2019-03" db="EMBL/GenBank/DDBJ databases">
        <title>Complete Genome Sequence of Paraburkholderia dipogonis ICMP 19430T, a Nitrogen-fixing Symbiont of the South African Invasive Legume Dipogon lignosus in New Zealand.</title>
        <authorList>
            <person name="De Meyer S.E."/>
        </authorList>
    </citation>
    <scope>NUCLEOTIDE SEQUENCE [LARGE SCALE GENOMIC DNA]</scope>
    <source>
        <strain evidence="1 2">ICMP 19430</strain>
    </source>
</reference>
<organism evidence="1 2">
    <name type="scientific">Paraburkholderia dipogonis</name>
    <dbReference type="NCBI Taxonomy" id="1211383"/>
    <lineage>
        <taxon>Bacteria</taxon>
        <taxon>Pseudomonadati</taxon>
        <taxon>Pseudomonadota</taxon>
        <taxon>Betaproteobacteria</taxon>
        <taxon>Burkholderiales</taxon>
        <taxon>Burkholderiaceae</taxon>
        <taxon>Paraburkholderia</taxon>
    </lineage>
</organism>